<comment type="caution">
    <text evidence="1">The sequence shown here is derived from an EMBL/GenBank/DDBJ whole genome shotgun (WGS) entry which is preliminary data.</text>
</comment>
<sequence>MDDITSVLALSLLHGQLINHKPLAHHNPHVIETSLDSEWKITPKMLKSLFSDCDKIK</sequence>
<name>A0ABQ9FSA0_TEGGR</name>
<organism evidence="1 2">
    <name type="scientific">Tegillarca granosa</name>
    <name type="common">Malaysian cockle</name>
    <name type="synonym">Anadara granosa</name>
    <dbReference type="NCBI Taxonomy" id="220873"/>
    <lineage>
        <taxon>Eukaryota</taxon>
        <taxon>Metazoa</taxon>
        <taxon>Spiralia</taxon>
        <taxon>Lophotrochozoa</taxon>
        <taxon>Mollusca</taxon>
        <taxon>Bivalvia</taxon>
        <taxon>Autobranchia</taxon>
        <taxon>Pteriomorphia</taxon>
        <taxon>Arcoida</taxon>
        <taxon>Arcoidea</taxon>
        <taxon>Arcidae</taxon>
        <taxon>Tegillarca</taxon>
    </lineage>
</organism>
<evidence type="ECO:0000313" key="1">
    <source>
        <dbReference type="EMBL" id="KAJ8319621.1"/>
    </source>
</evidence>
<keyword evidence="2" id="KW-1185">Reference proteome</keyword>
<evidence type="ECO:0000313" key="2">
    <source>
        <dbReference type="Proteomes" id="UP001217089"/>
    </source>
</evidence>
<accession>A0ABQ9FSA0</accession>
<proteinExistence type="predicted"/>
<dbReference type="EMBL" id="JARBDR010000183">
    <property type="protein sequence ID" value="KAJ8319621.1"/>
    <property type="molecule type" value="Genomic_DNA"/>
</dbReference>
<gene>
    <name evidence="1" type="ORF">KUTeg_002823</name>
</gene>
<dbReference type="Proteomes" id="UP001217089">
    <property type="component" value="Unassembled WGS sequence"/>
</dbReference>
<protein>
    <submittedName>
        <fullName evidence="1">Uncharacterized protein</fullName>
    </submittedName>
</protein>
<reference evidence="1 2" key="1">
    <citation type="submission" date="2022-12" db="EMBL/GenBank/DDBJ databases">
        <title>Chromosome-level genome of Tegillarca granosa.</title>
        <authorList>
            <person name="Kim J."/>
        </authorList>
    </citation>
    <scope>NUCLEOTIDE SEQUENCE [LARGE SCALE GENOMIC DNA]</scope>
    <source>
        <strain evidence="1">Teg-2019</strain>
        <tissue evidence="1">Adductor muscle</tissue>
    </source>
</reference>